<sequence length="36" mass="3708">MRFNESGNIPPASESDRTITATTAAGTVACHAEVSD</sequence>
<name>A0A1F2PB50_9EURY</name>
<evidence type="ECO:0000256" key="1">
    <source>
        <dbReference type="SAM" id="MobiDB-lite"/>
    </source>
</evidence>
<feature type="region of interest" description="Disordered" evidence="1">
    <location>
        <begin position="1"/>
        <end position="21"/>
    </location>
</feature>
<evidence type="ECO:0000313" key="2">
    <source>
        <dbReference type="EMBL" id="OFV68483.1"/>
    </source>
</evidence>
<reference evidence="2" key="1">
    <citation type="submission" date="2016-05" db="EMBL/GenBank/DDBJ databases">
        <title>Microbial consortia oxidize butane by reversing methanogenesis.</title>
        <authorList>
            <person name="Laso-Perez R."/>
            <person name="Richter M."/>
            <person name="Wegener G."/>
            <person name="Musat F."/>
        </authorList>
    </citation>
    <scope>NUCLEOTIDE SEQUENCE [LARGE SCALE GENOMIC DNA]</scope>
    <source>
        <strain evidence="2">BOX2</strain>
    </source>
</reference>
<protein>
    <submittedName>
        <fullName evidence="2">Uncharacterized protein</fullName>
    </submittedName>
</protein>
<dbReference type="Proteomes" id="UP000186940">
    <property type="component" value="Unassembled WGS sequence"/>
</dbReference>
<keyword evidence="3" id="KW-1185">Reference proteome</keyword>
<accession>A0A1F2PB50</accession>
<organism evidence="2 3">
    <name type="scientific">Candidatus Syntropharchaeum caldarium</name>
    <dbReference type="NCBI Taxonomy" id="1838285"/>
    <lineage>
        <taxon>Archaea</taxon>
        <taxon>Methanobacteriati</taxon>
        <taxon>Methanobacteriota</taxon>
        <taxon>Stenosarchaea group</taxon>
        <taxon>Methanomicrobia</taxon>
        <taxon>Methanosarcinales</taxon>
        <taxon>ANME-2 cluster</taxon>
        <taxon>Candidatus Syntropharchaeum</taxon>
    </lineage>
</organism>
<dbReference type="EMBL" id="LYOS01000001">
    <property type="protein sequence ID" value="OFV68483.1"/>
    <property type="molecule type" value="Genomic_DNA"/>
</dbReference>
<dbReference type="PROSITE" id="PS51257">
    <property type="entry name" value="PROKAR_LIPOPROTEIN"/>
    <property type="match status" value="1"/>
</dbReference>
<evidence type="ECO:0000313" key="3">
    <source>
        <dbReference type="Proteomes" id="UP000186940"/>
    </source>
</evidence>
<gene>
    <name evidence="2" type="ORF">SCAL_000159</name>
</gene>
<proteinExistence type="predicted"/>
<comment type="caution">
    <text evidence="2">The sequence shown here is derived from an EMBL/GenBank/DDBJ whole genome shotgun (WGS) entry which is preliminary data.</text>
</comment>
<dbReference type="AlphaFoldDB" id="A0A1F2PB50"/>